<dbReference type="Proteomes" id="UP001196408">
    <property type="component" value="Unassembled WGS sequence"/>
</dbReference>
<evidence type="ECO:0000313" key="3">
    <source>
        <dbReference type="EMBL" id="MBV3393443.1"/>
    </source>
</evidence>
<protein>
    <submittedName>
        <fullName evidence="2">Uncharacterized protein</fullName>
    </submittedName>
</protein>
<sequence>MKFQQDREKLMVSMMVGTMTSYIALMFVKELINQKYLINFYIDSLVAVVALVLAFLQIKMQYKIYKERKISSKSLNITLLSILFALILNVLFPKGIDFSFLVLVIGMIASNRLCSKEWPK</sequence>
<evidence type="ECO:0000313" key="2">
    <source>
        <dbReference type="EMBL" id="MBV3383435.1"/>
    </source>
</evidence>
<evidence type="ECO:0000313" key="4">
    <source>
        <dbReference type="Proteomes" id="UP001196408"/>
    </source>
</evidence>
<evidence type="ECO:0000313" key="5">
    <source>
        <dbReference type="Proteomes" id="UP001197492"/>
    </source>
</evidence>
<organism evidence="2 4">
    <name type="scientific">Catenibacterium mitsuokai</name>
    <dbReference type="NCBI Taxonomy" id="100886"/>
    <lineage>
        <taxon>Bacteria</taxon>
        <taxon>Bacillati</taxon>
        <taxon>Bacillota</taxon>
        <taxon>Erysipelotrichia</taxon>
        <taxon>Erysipelotrichales</taxon>
        <taxon>Coprobacillaceae</taxon>
        <taxon>Catenibacterium</taxon>
    </lineage>
</organism>
<feature type="transmembrane region" description="Helical" evidence="1">
    <location>
        <begin position="38"/>
        <end position="58"/>
    </location>
</feature>
<accession>A0AAW4MSW7</accession>
<name>A0AAW4MSW7_9FIRM</name>
<keyword evidence="1" id="KW-1133">Transmembrane helix</keyword>
<evidence type="ECO:0000256" key="1">
    <source>
        <dbReference type="SAM" id="Phobius"/>
    </source>
</evidence>
<dbReference type="AlphaFoldDB" id="A0AAW4MSW7"/>
<keyword evidence="1" id="KW-0812">Transmembrane</keyword>
<comment type="caution">
    <text evidence="2">The sequence shown here is derived from an EMBL/GenBank/DDBJ whole genome shotgun (WGS) entry which is preliminary data.</text>
</comment>
<dbReference type="RefSeq" id="WP_129982112.1">
    <property type="nucleotide sequence ID" value="NZ_JAHOEB010000075.1"/>
</dbReference>
<dbReference type="EMBL" id="JAHOEL010000073">
    <property type="protein sequence ID" value="MBV3393443.1"/>
    <property type="molecule type" value="Genomic_DNA"/>
</dbReference>
<proteinExistence type="predicted"/>
<keyword evidence="1" id="KW-0472">Membrane</keyword>
<dbReference type="Proteomes" id="UP001197492">
    <property type="component" value="Unassembled WGS sequence"/>
</dbReference>
<dbReference type="EMBL" id="JAHOEF010000075">
    <property type="protein sequence ID" value="MBV3383435.1"/>
    <property type="molecule type" value="Genomic_DNA"/>
</dbReference>
<feature type="transmembrane region" description="Helical" evidence="1">
    <location>
        <begin position="12"/>
        <end position="32"/>
    </location>
</feature>
<gene>
    <name evidence="2" type="ORF">KSV97_09475</name>
    <name evidence="3" type="ORF">KSW06_09320</name>
</gene>
<keyword evidence="5" id="KW-1185">Reference proteome</keyword>
<reference evidence="2 5" key="1">
    <citation type="submission" date="2021-06" db="EMBL/GenBank/DDBJ databases">
        <title>Collection of gut derived symbiotic bacterial strains cultured from healthy donors.</title>
        <authorList>
            <person name="Lin H."/>
            <person name="Littmann E."/>
            <person name="Pamer E.G."/>
        </authorList>
    </citation>
    <scope>NUCLEOTIDE SEQUENCE</scope>
    <source>
        <strain evidence="3 5">MSK.21.70</strain>
        <strain evidence="2">MSK.21.82</strain>
    </source>
</reference>